<keyword evidence="3" id="KW-1185">Reference proteome</keyword>
<dbReference type="AlphaFoldDB" id="Q7NI91"/>
<sequence length="146" mass="16577">MDEQTLRFVQSWVYKASEDLDAAEVLSQCSPPLLSSATYHCQQCAEKIMKALLAVHGQALRTHDLTALVVELSTYEPQILTLREEAIRLSPFATRFRYPDDLSFDALQPELEIFERAMNDARTIYRLVLNLLPSAVTANFINSNEL</sequence>
<dbReference type="eggNOG" id="COG2250">
    <property type="taxonomic scope" value="Bacteria"/>
</dbReference>
<evidence type="ECO:0000313" key="3">
    <source>
        <dbReference type="Proteomes" id="UP000000557"/>
    </source>
</evidence>
<dbReference type="Proteomes" id="UP000000557">
    <property type="component" value="Chromosome"/>
</dbReference>
<evidence type="ECO:0000259" key="1">
    <source>
        <dbReference type="SMART" id="SM00748"/>
    </source>
</evidence>
<gene>
    <name evidence="2" type="ordered locus">gll2292</name>
</gene>
<dbReference type="STRING" id="251221.gene:10759787"/>
<organism evidence="2 3">
    <name type="scientific">Gloeobacter violaceus (strain ATCC 29082 / PCC 7421)</name>
    <dbReference type="NCBI Taxonomy" id="251221"/>
    <lineage>
        <taxon>Bacteria</taxon>
        <taxon>Bacillati</taxon>
        <taxon>Cyanobacteriota</taxon>
        <taxon>Cyanophyceae</taxon>
        <taxon>Gloeobacterales</taxon>
        <taxon>Gloeobacteraceae</taxon>
        <taxon>Gloeobacter</taxon>
    </lineage>
</organism>
<reference evidence="2 3" key="1">
    <citation type="journal article" date="2003" name="DNA Res.">
        <title>Complete genome structure of Gloeobacter violaceus PCC 7421, a cyanobacterium that lacks thylakoids.</title>
        <authorList>
            <person name="Nakamura Y."/>
            <person name="Kaneko T."/>
            <person name="Sato S."/>
            <person name="Mimuro M."/>
            <person name="Miyashita H."/>
            <person name="Tsuchiya T."/>
            <person name="Sasamoto S."/>
            <person name="Watanabe A."/>
            <person name="Kawashima K."/>
            <person name="Kishida Y."/>
            <person name="Kiyokawa C."/>
            <person name="Kohara M."/>
            <person name="Matsumoto M."/>
            <person name="Matsuno A."/>
            <person name="Nakazaki N."/>
            <person name="Shimpo S."/>
            <person name="Takeuchi C."/>
            <person name="Yamada M."/>
            <person name="Tabata S."/>
        </authorList>
    </citation>
    <scope>NUCLEOTIDE SEQUENCE [LARGE SCALE GENOMIC DNA]</scope>
    <source>
        <strain evidence="3">ATCC 29082 / PCC 7421</strain>
    </source>
</reference>
<dbReference type="InParanoid" id="Q7NI91"/>
<dbReference type="SUPFAM" id="SSF81593">
    <property type="entry name" value="Nucleotidyltransferase substrate binding subunit/domain"/>
    <property type="match status" value="1"/>
</dbReference>
<dbReference type="EnsemblBacteria" id="BAC90233">
    <property type="protein sequence ID" value="BAC90233"/>
    <property type="gene ID" value="BAC90233"/>
</dbReference>
<dbReference type="HOGENOM" id="CLU_123170_0_1_3"/>
<dbReference type="SMART" id="SM00748">
    <property type="entry name" value="HEPN"/>
    <property type="match status" value="1"/>
</dbReference>
<dbReference type="EMBL" id="BA000045">
    <property type="protein sequence ID" value="BAC90233.1"/>
    <property type="molecule type" value="Genomic_DNA"/>
</dbReference>
<dbReference type="RefSeq" id="WP_011142289.1">
    <property type="nucleotide sequence ID" value="NC_005125.1"/>
</dbReference>
<protein>
    <submittedName>
        <fullName evidence="2">Gll2292 protein</fullName>
    </submittedName>
</protein>
<feature type="domain" description="HEPN" evidence="1">
    <location>
        <begin position="13"/>
        <end position="124"/>
    </location>
</feature>
<dbReference type="Gene3D" id="1.20.120.330">
    <property type="entry name" value="Nucleotidyltransferases domain 2"/>
    <property type="match status" value="1"/>
</dbReference>
<dbReference type="OrthoDB" id="9808176at2"/>
<name>Q7NI91_GLOVI</name>
<reference evidence="2 3" key="2">
    <citation type="journal article" date="2003" name="DNA Res.">
        <title>Complete genome structure of Gloeobacter violaceus PCC 7421, a cyanobacterium that lacks thylakoids (supplement).</title>
        <authorList>
            <person name="Nakamura Y."/>
            <person name="Kaneko T."/>
            <person name="Sato S."/>
            <person name="Mimuro M."/>
            <person name="Miyashita H."/>
            <person name="Tsuchiya T."/>
            <person name="Sasamoto S."/>
            <person name="Watanabe A."/>
            <person name="Kawashima K."/>
            <person name="Kishida Y."/>
            <person name="Kiyokawa C."/>
            <person name="Kohara M."/>
            <person name="Matsumoto M."/>
            <person name="Matsuno A."/>
            <person name="Nakazaki N."/>
            <person name="Shimpo S."/>
            <person name="Takeuchi C."/>
            <person name="Yamada M."/>
            <person name="Tabata S."/>
        </authorList>
    </citation>
    <scope>NUCLEOTIDE SEQUENCE [LARGE SCALE GENOMIC DNA]</scope>
    <source>
        <strain evidence="3">ATCC 29082 / PCC 7421</strain>
    </source>
</reference>
<accession>Q7NI91</accession>
<dbReference type="InterPro" id="IPR007842">
    <property type="entry name" value="HEPN_dom"/>
</dbReference>
<proteinExistence type="predicted"/>
<dbReference type="KEGG" id="gvi:gll2292"/>
<evidence type="ECO:0000313" key="2">
    <source>
        <dbReference type="EMBL" id="BAC90233.1"/>
    </source>
</evidence>
<dbReference type="Pfam" id="PF05168">
    <property type="entry name" value="HEPN"/>
    <property type="match status" value="1"/>
</dbReference>